<evidence type="ECO:0000313" key="4">
    <source>
        <dbReference type="Proteomes" id="UP000016646"/>
    </source>
</evidence>
<dbReference type="RefSeq" id="WP_021329994.1">
    <property type="nucleotide sequence ID" value="NZ_AUZJ01000018.1"/>
</dbReference>
<keyword evidence="4" id="KW-1185">Reference proteome</keyword>
<evidence type="ECO:0000313" key="3">
    <source>
        <dbReference type="Proteomes" id="UP000016412"/>
    </source>
</evidence>
<comment type="caution">
    <text evidence="1">The sequence shown here is derived from an EMBL/GenBank/DDBJ whole genome shotgun (WGS) entry which is preliminary data.</text>
</comment>
<dbReference type="AlphaFoldDB" id="U1GWW3"/>
<evidence type="ECO:0000313" key="1">
    <source>
        <dbReference type="EMBL" id="ERF61049.1"/>
    </source>
</evidence>
<reference evidence="3 4" key="1">
    <citation type="submission" date="2013-08" db="EMBL/GenBank/DDBJ databases">
        <authorList>
            <person name="Durkin A.S."/>
            <person name="Haft D.R."/>
            <person name="McCorrison J."/>
            <person name="Torralba M."/>
            <person name="Gillis M."/>
            <person name="Haft D.H."/>
            <person name="Methe B."/>
            <person name="Sutton G."/>
            <person name="Nelson K.E."/>
        </authorList>
    </citation>
    <scope>NUCLEOTIDE SEQUENCE [LARGE SCALE GENOMIC DNA]</scope>
    <source>
        <strain evidence="2 4">ATCC 35536</strain>
        <strain evidence="1 3">VPI DR56BR1116</strain>
    </source>
</reference>
<evidence type="ECO:0000313" key="2">
    <source>
        <dbReference type="EMBL" id="ERK04360.1"/>
    </source>
</evidence>
<dbReference type="Proteomes" id="UP000016646">
    <property type="component" value="Unassembled WGS sequence"/>
</dbReference>
<sequence length="296" mass="34611">MNTEMAYMLGMICGNGEIQRTSVNTIISIEIPHKKLETEEVHDVKLYVKASIADIRKTIEPLIGAGLDFIQNYSSTVLSFTKPNTDYLIREINRFIGNAVSHNDISIHEDIFECSVDERRQFLKGFADVTGYIRRSNAYFHKYEHRVYLEIPHNWQMVIDICNLLKSTDIPVQTIDWAHPNMRDGDLKKYKAGQVNFWKKEHQVKIWANEFNPIGFGIIHKQQALDMFSDELIAAYRKLGKDLKKKTHKYFWESKRKLNKIKPPHPGEDDDFIPITIRGKHFNSWTEIARELGYHE</sequence>
<organism evidence="1 3">
    <name type="scientific">Treponema socranskii subsp. socranskii VPI DR56BR1116 = ATCC 35536</name>
    <dbReference type="NCBI Taxonomy" id="1125725"/>
    <lineage>
        <taxon>Bacteria</taxon>
        <taxon>Pseudomonadati</taxon>
        <taxon>Spirochaetota</taxon>
        <taxon>Spirochaetia</taxon>
        <taxon>Spirochaetales</taxon>
        <taxon>Treponemataceae</taxon>
        <taxon>Treponema</taxon>
    </lineage>
</organism>
<dbReference type="OrthoDB" id="1490603at2"/>
<evidence type="ECO:0008006" key="5">
    <source>
        <dbReference type="Google" id="ProtNLM"/>
    </source>
</evidence>
<dbReference type="EMBL" id="AVQI01000023">
    <property type="protein sequence ID" value="ERK04360.1"/>
    <property type="molecule type" value="Genomic_DNA"/>
</dbReference>
<protein>
    <recommendedName>
        <fullName evidence="5">DOD-type homing endonuclease domain-containing protein</fullName>
    </recommendedName>
</protein>
<accession>U1GWW3</accession>
<dbReference type="eggNOG" id="ENOG502Z9BZ">
    <property type="taxonomic scope" value="Bacteria"/>
</dbReference>
<dbReference type="PATRIC" id="fig|1125725.3.peg.960"/>
<dbReference type="Gene3D" id="3.10.28.10">
    <property type="entry name" value="Homing endonucleases"/>
    <property type="match status" value="1"/>
</dbReference>
<dbReference type="InterPro" id="IPR027434">
    <property type="entry name" value="Homing_endonucl"/>
</dbReference>
<gene>
    <name evidence="2" type="ORF">HMPREF0860_0859</name>
    <name evidence="1" type="ORF">HMPREF1325_0008</name>
</gene>
<dbReference type="Proteomes" id="UP000016412">
    <property type="component" value="Unassembled WGS sequence"/>
</dbReference>
<dbReference type="EMBL" id="AUZJ01000018">
    <property type="protein sequence ID" value="ERF61049.1"/>
    <property type="molecule type" value="Genomic_DNA"/>
</dbReference>
<proteinExistence type="predicted"/>
<name>U1GWW3_TRESO</name>